<proteinExistence type="predicted"/>
<dbReference type="Proteomes" id="UP000198860">
    <property type="component" value="Unassembled WGS sequence"/>
</dbReference>
<sequence>MIKKNVWWIGLVLLLLVGCSSNADAEDTLNMNSLEGDDPLIDEEGAEDNDNKMQLTLDGASYPFTAKDYPILSQFVHNFNQPEQQLRKLPFSKIKEDQYLVEFACHEQRCSHLMIDFEQKHSFLMSDLSKLVSSQASPDQQYVAFLFERTYEKEAMHQLIVMDLDTLEPIELEPGEDHLLPKPNQYQYAIHSVTFMDEERLQITSNDPVAGSDTKDPVRTQWIYK</sequence>
<evidence type="ECO:0000256" key="1">
    <source>
        <dbReference type="SAM" id="MobiDB-lite"/>
    </source>
</evidence>
<keyword evidence="2" id="KW-0732">Signal</keyword>
<feature type="region of interest" description="Disordered" evidence="1">
    <location>
        <begin position="30"/>
        <end position="49"/>
    </location>
</feature>
<evidence type="ECO:0000256" key="2">
    <source>
        <dbReference type="SAM" id="SignalP"/>
    </source>
</evidence>
<reference evidence="4" key="1">
    <citation type="submission" date="2016-10" db="EMBL/GenBank/DDBJ databases">
        <authorList>
            <person name="Varghese N."/>
            <person name="Submissions S."/>
        </authorList>
    </citation>
    <scope>NUCLEOTIDE SEQUENCE [LARGE SCALE GENOMIC DNA]</scope>
    <source>
        <strain evidence="4">CGMCC 1.3703</strain>
    </source>
</reference>
<dbReference type="EMBL" id="FNIZ01000002">
    <property type="protein sequence ID" value="SDO07007.1"/>
    <property type="molecule type" value="Genomic_DNA"/>
</dbReference>
<evidence type="ECO:0000313" key="4">
    <source>
        <dbReference type="Proteomes" id="UP000198860"/>
    </source>
</evidence>
<gene>
    <name evidence="3" type="ORF">SAMN05421677_102344</name>
</gene>
<keyword evidence="4" id="KW-1185">Reference proteome</keyword>
<organism evidence="3 4">
    <name type="scientific">Halobacillus aidingensis</name>
    <dbReference type="NCBI Taxonomy" id="240303"/>
    <lineage>
        <taxon>Bacteria</taxon>
        <taxon>Bacillati</taxon>
        <taxon>Bacillota</taxon>
        <taxon>Bacilli</taxon>
        <taxon>Bacillales</taxon>
        <taxon>Bacillaceae</taxon>
        <taxon>Halobacillus</taxon>
    </lineage>
</organism>
<evidence type="ECO:0000313" key="3">
    <source>
        <dbReference type="EMBL" id="SDO07007.1"/>
    </source>
</evidence>
<dbReference type="RefSeq" id="WP_089651100.1">
    <property type="nucleotide sequence ID" value="NZ_FNIZ01000002.1"/>
</dbReference>
<dbReference type="STRING" id="240303.SAMN05421677_102344"/>
<feature type="chain" id="PRO_5011455960" description="Lipoprotein" evidence="2">
    <location>
        <begin position="26"/>
        <end position="225"/>
    </location>
</feature>
<accession>A0A1H0GJ71</accession>
<feature type="signal peptide" evidence="2">
    <location>
        <begin position="1"/>
        <end position="25"/>
    </location>
</feature>
<protein>
    <recommendedName>
        <fullName evidence="5">Lipoprotein</fullName>
    </recommendedName>
</protein>
<dbReference type="PROSITE" id="PS51257">
    <property type="entry name" value="PROKAR_LIPOPROTEIN"/>
    <property type="match status" value="1"/>
</dbReference>
<dbReference type="OrthoDB" id="2829902at2"/>
<feature type="compositionally biased region" description="Acidic residues" evidence="1">
    <location>
        <begin position="35"/>
        <end position="48"/>
    </location>
</feature>
<name>A0A1H0GJ71_HALAD</name>
<evidence type="ECO:0008006" key="5">
    <source>
        <dbReference type="Google" id="ProtNLM"/>
    </source>
</evidence>
<dbReference type="AlphaFoldDB" id="A0A1H0GJ71"/>